<feature type="domain" description="PHD-type" evidence="23">
    <location>
        <begin position="970"/>
        <end position="1017"/>
    </location>
</feature>
<keyword evidence="6" id="KW-0808">Transferase</keyword>
<dbReference type="SUPFAM" id="SSF57903">
    <property type="entry name" value="FYVE/PHD zinc finger"/>
    <property type="match status" value="1"/>
</dbReference>
<name>A0A401T0A6_CHIPU</name>
<evidence type="ECO:0000256" key="2">
    <source>
        <dbReference type="ARBA" id="ARBA00004123"/>
    </source>
</evidence>
<feature type="compositionally biased region" description="Basic and acidic residues" evidence="21">
    <location>
        <begin position="1210"/>
        <end position="1219"/>
    </location>
</feature>
<dbReference type="PROSITE" id="PS01359">
    <property type="entry name" value="ZF_PHD_1"/>
    <property type="match status" value="1"/>
</dbReference>
<evidence type="ECO:0000256" key="7">
    <source>
        <dbReference type="ARBA" id="ARBA00022723"/>
    </source>
</evidence>
<feature type="compositionally biased region" description="Low complexity" evidence="21">
    <location>
        <begin position="822"/>
        <end position="837"/>
    </location>
</feature>
<dbReference type="SMART" id="SM00297">
    <property type="entry name" value="BROMO"/>
    <property type="match status" value="1"/>
</dbReference>
<dbReference type="STRING" id="137246.A0A401T0A6"/>
<feature type="compositionally biased region" description="Pro residues" evidence="21">
    <location>
        <begin position="795"/>
        <end position="804"/>
    </location>
</feature>
<dbReference type="FunFam" id="3.30.40.10:FF:000123">
    <property type="entry name" value="E3 ubiquitin-protein ligase TRIM33"/>
    <property type="match status" value="1"/>
</dbReference>
<evidence type="ECO:0000256" key="10">
    <source>
        <dbReference type="ARBA" id="ARBA00022786"/>
    </source>
</evidence>
<evidence type="ECO:0000259" key="24">
    <source>
        <dbReference type="PROSITE" id="PS50089"/>
    </source>
</evidence>
<feature type="domain" description="Bromo" evidence="22">
    <location>
        <begin position="1073"/>
        <end position="1122"/>
    </location>
</feature>
<dbReference type="InterPro" id="IPR003649">
    <property type="entry name" value="Bbox_C"/>
</dbReference>
<dbReference type="InterPro" id="IPR036427">
    <property type="entry name" value="Bromodomain-like_sf"/>
</dbReference>
<keyword evidence="9 18" id="KW-0863">Zinc-finger</keyword>
<dbReference type="SMART" id="SM00184">
    <property type="entry name" value="RING"/>
    <property type="match status" value="2"/>
</dbReference>
<feature type="region of interest" description="Disordered" evidence="21">
    <location>
        <begin position="743"/>
        <end position="862"/>
    </location>
</feature>
<dbReference type="PROSITE" id="PS50119">
    <property type="entry name" value="ZF_BBOX"/>
    <property type="match status" value="2"/>
</dbReference>
<dbReference type="SUPFAM" id="SSF57845">
    <property type="entry name" value="B-box zinc-binding domain"/>
    <property type="match status" value="1"/>
</dbReference>
<evidence type="ECO:0000256" key="11">
    <source>
        <dbReference type="ARBA" id="ARBA00022833"/>
    </source>
</evidence>
<dbReference type="InterPro" id="IPR001965">
    <property type="entry name" value="Znf_PHD"/>
</dbReference>
<dbReference type="Pfam" id="PF00643">
    <property type="entry name" value="zf-B_box"/>
    <property type="match status" value="1"/>
</dbReference>
<dbReference type="InterPro" id="IPR027370">
    <property type="entry name" value="Znf-RING_euk"/>
</dbReference>
<evidence type="ECO:0000256" key="17">
    <source>
        <dbReference type="ARBA" id="ARBA00023242"/>
    </source>
</evidence>
<dbReference type="PROSITE" id="PS00518">
    <property type="entry name" value="ZF_RING_1"/>
    <property type="match status" value="1"/>
</dbReference>
<evidence type="ECO:0000256" key="13">
    <source>
        <dbReference type="ARBA" id="ARBA00023054"/>
    </source>
</evidence>
<evidence type="ECO:0000256" key="15">
    <source>
        <dbReference type="ARBA" id="ARBA00023125"/>
    </source>
</evidence>
<dbReference type="PROSITE" id="PS50089">
    <property type="entry name" value="ZF_RING_2"/>
    <property type="match status" value="1"/>
</dbReference>
<dbReference type="SUPFAM" id="SSF47370">
    <property type="entry name" value="Bromodomain"/>
    <property type="match status" value="1"/>
</dbReference>
<keyword evidence="8" id="KW-0677">Repeat</keyword>
<keyword evidence="10" id="KW-0833">Ubl conjugation pathway</keyword>
<evidence type="ECO:0000313" key="26">
    <source>
        <dbReference type="EMBL" id="GCC36057.1"/>
    </source>
</evidence>
<dbReference type="FunFam" id="3.30.160.60:FF:000074">
    <property type="entry name" value="Tripartite motif containing 66"/>
    <property type="match status" value="1"/>
</dbReference>
<dbReference type="EC" id="2.3.2.27" evidence="4"/>
<evidence type="ECO:0000259" key="22">
    <source>
        <dbReference type="PROSITE" id="PS50014"/>
    </source>
</evidence>
<keyword evidence="11" id="KW-0862">Zinc</keyword>
<keyword evidence="5" id="KW-0678">Repressor</keyword>
<dbReference type="CDD" id="cd05502">
    <property type="entry name" value="Bromo_tif1_like"/>
    <property type="match status" value="1"/>
</dbReference>
<keyword evidence="14 19" id="KW-0103">Bromodomain</keyword>
<evidence type="ECO:0000256" key="4">
    <source>
        <dbReference type="ARBA" id="ARBA00012483"/>
    </source>
</evidence>
<sequence>MTRRVVSGGGTRARSANERRCWRWRLVGVGQARESFECERARSARESERASEGKKGGEKMAENKGGNNIEANGVSEKSGLLDKDEDSREKSEPEVNAGSGLATTSTTTTTGSITTPAAVPLSSATAAEGPGQSPGLSPGAGPGPSPGPSPGPGPSPASGTSPGGGPDKAVAVPVAPQAAAPAEVNLNLLDECAVCRETLQGKEPKLLPCLHSFCKRCLPEPERQLSIPIPAAGNNAAGNNGDSPTIQQVGVIRCPVCRQECRQIDLVDNYFVKDSSEGTNNSDEKSCQVCTSCEDNAEASGFCVECLEWLCKTCVEAHQRVKFTKDHTIRRKEDVSPEAVGAPSQRPVFCPIHKQEQLKLFCETCDKLTCRDCQLLEHKEHRYQFLEEAFQNQKVIIETLMAKLQEKKNYVQYAASQVQNRLNEVTDTNKKVEHDIKVAIFTLINEINKKGKNLLQQLENVTKERQIKLLQQQQDVTSLARQVEHVMNFAKWAISSGSSTALLYSKRLITFQLRHILRARCDPVPAANGGMRFHCDPTFWAKNVVNLGNLVIENKPNPPGYTPNVVIGHGSQSQGPAGGKPQGQINLAQLRLQHMQQQFAQKQQQMQQMRMSHPVGQHPRTTGPQMVQQQPPRLISMQAMPRGNLNGAALQAHQAHQAHQMRLAQNAARMAGMSRHNGHQYPMMPQMPRQHTNPGHTGPFTAASVHNNIPNPTSPTTASLAGANRGPTSPTVAAIELIPSVTNPENLPPLPDIPPIQLDDAGSSTLDNLLSRFISDSHHHPPSLPPPASSGSNPSPGPSAPSPGPAIAALAMANSHTPVRPSSTSSTGSRGSCSSSGKAQGTERGISVFRPDQVRVKQEPGTEDEVCSFTGASVKHEHLEDGRRSACMMSSPESSLTPPLSNNLHSESETDIEGLRQVENHVKVETFDKTGSCRQLNNTVNGKSPIRNFAHRSPRAGGDNSNNKDEDPNEDWCAVCQNGGDLLCCDKCPKVFHLACHVPTLLNFPSGEWICTFCRDLSKPEVEYDCDNLHHIKKGKTGPSLAPVDQRKCERLLLYLYCHEMSIAFQEPVPSSVPDYYRIIKNPMDLSRVKMKLQKKHSQHYQTPENFVADIRLIFKNCEKFNEVTLLPGVQNGPQALMRTKEREMRTKTDSEVAQAGKALESYFETKLQMVYSDRTFTPLVESDSDHEDEAHISEDSDDDFVQPRRKRLKSDDRPVHIK</sequence>
<dbReference type="PANTHER" id="PTHR45915">
    <property type="entry name" value="TRANSCRIPTION INTERMEDIARY FACTOR"/>
    <property type="match status" value="1"/>
</dbReference>
<keyword evidence="16" id="KW-0804">Transcription</keyword>
<dbReference type="SMART" id="SM00502">
    <property type="entry name" value="BBC"/>
    <property type="match status" value="1"/>
</dbReference>
<dbReference type="SMART" id="SM00249">
    <property type="entry name" value="PHD"/>
    <property type="match status" value="2"/>
</dbReference>
<feature type="compositionally biased region" description="Basic and acidic residues" evidence="21">
    <location>
        <begin position="34"/>
        <end position="62"/>
    </location>
</feature>
<dbReference type="SMART" id="SM00336">
    <property type="entry name" value="BBOX"/>
    <property type="match status" value="2"/>
</dbReference>
<evidence type="ECO:0000256" key="18">
    <source>
        <dbReference type="PROSITE-ProRule" id="PRU00024"/>
    </source>
</evidence>
<comment type="subcellular location">
    <subcellularLocation>
        <location evidence="2">Nucleus</location>
    </subcellularLocation>
</comment>
<dbReference type="PANTHER" id="PTHR45915:SF3">
    <property type="entry name" value="E3 UBIQUITIN-PROTEIN LIGASE TRIM33"/>
    <property type="match status" value="1"/>
</dbReference>
<feature type="region of interest" description="Disordered" evidence="21">
    <location>
        <begin position="690"/>
        <end position="728"/>
    </location>
</feature>
<dbReference type="GO" id="GO:0008270">
    <property type="term" value="F:zinc ion binding"/>
    <property type="evidence" value="ECO:0007669"/>
    <property type="project" value="UniProtKB-KW"/>
</dbReference>
<evidence type="ECO:0000313" key="27">
    <source>
        <dbReference type="Proteomes" id="UP000287033"/>
    </source>
</evidence>
<comment type="catalytic activity">
    <reaction evidence="1">
        <text>S-ubiquitinyl-[E2 ubiquitin-conjugating enzyme]-L-cysteine + [acceptor protein]-L-lysine = [E2 ubiquitin-conjugating enzyme]-L-cysteine + N(6)-ubiquitinyl-[acceptor protein]-L-lysine.</text>
        <dbReference type="EC" id="2.3.2.27"/>
    </reaction>
</comment>
<organism evidence="26 27">
    <name type="scientific">Chiloscyllium punctatum</name>
    <name type="common">Brownbanded bambooshark</name>
    <name type="synonym">Hemiscyllium punctatum</name>
    <dbReference type="NCBI Taxonomy" id="137246"/>
    <lineage>
        <taxon>Eukaryota</taxon>
        <taxon>Metazoa</taxon>
        <taxon>Chordata</taxon>
        <taxon>Craniata</taxon>
        <taxon>Vertebrata</taxon>
        <taxon>Chondrichthyes</taxon>
        <taxon>Elasmobranchii</taxon>
        <taxon>Galeomorphii</taxon>
        <taxon>Galeoidea</taxon>
        <taxon>Orectolobiformes</taxon>
        <taxon>Hemiscylliidae</taxon>
        <taxon>Chiloscyllium</taxon>
    </lineage>
</organism>
<evidence type="ECO:0000256" key="12">
    <source>
        <dbReference type="ARBA" id="ARBA00023015"/>
    </source>
</evidence>
<dbReference type="Pfam" id="PF00439">
    <property type="entry name" value="Bromodomain"/>
    <property type="match status" value="1"/>
</dbReference>
<keyword evidence="13 20" id="KW-0175">Coiled coil</keyword>
<dbReference type="InterPro" id="IPR019787">
    <property type="entry name" value="Znf_PHD-finger"/>
</dbReference>
<evidence type="ECO:0000256" key="5">
    <source>
        <dbReference type="ARBA" id="ARBA00022491"/>
    </source>
</evidence>
<dbReference type="GO" id="GO:0000785">
    <property type="term" value="C:chromatin"/>
    <property type="evidence" value="ECO:0007669"/>
    <property type="project" value="TreeGrafter"/>
</dbReference>
<keyword evidence="12" id="KW-0805">Transcription regulation</keyword>
<evidence type="ECO:0000256" key="21">
    <source>
        <dbReference type="SAM" id="MobiDB-lite"/>
    </source>
</evidence>
<dbReference type="Gene3D" id="3.30.160.60">
    <property type="entry name" value="Classic Zinc Finger"/>
    <property type="match status" value="1"/>
</dbReference>
<dbReference type="Pfam" id="PF13445">
    <property type="entry name" value="zf-RING_UBOX"/>
    <property type="match status" value="1"/>
</dbReference>
<feature type="compositionally biased region" description="Low complexity" evidence="21">
    <location>
        <begin position="97"/>
        <end position="118"/>
    </location>
</feature>
<dbReference type="CDD" id="cd19845">
    <property type="entry name" value="Bbox1_TIF1a_C-VI"/>
    <property type="match status" value="1"/>
</dbReference>
<feature type="region of interest" description="Disordered" evidence="21">
    <location>
        <begin position="1181"/>
        <end position="1219"/>
    </location>
</feature>
<feature type="domain" description="B box-type" evidence="25">
    <location>
        <begin position="345"/>
        <end position="386"/>
    </location>
</feature>
<dbReference type="GO" id="GO:0061630">
    <property type="term" value="F:ubiquitin protein ligase activity"/>
    <property type="evidence" value="ECO:0007669"/>
    <property type="project" value="UniProtKB-EC"/>
</dbReference>
<evidence type="ECO:0000259" key="23">
    <source>
        <dbReference type="PROSITE" id="PS50016"/>
    </source>
</evidence>
<evidence type="ECO:0000256" key="3">
    <source>
        <dbReference type="ARBA" id="ARBA00004906"/>
    </source>
</evidence>
<dbReference type="OMA" id="ICQNCVM"/>
<evidence type="ECO:0000256" key="19">
    <source>
        <dbReference type="PROSITE-ProRule" id="PRU00035"/>
    </source>
</evidence>
<dbReference type="InterPro" id="IPR000315">
    <property type="entry name" value="Znf_B-box"/>
</dbReference>
<dbReference type="InterPro" id="IPR011011">
    <property type="entry name" value="Znf_FYVE_PHD"/>
</dbReference>
<keyword evidence="27" id="KW-1185">Reference proteome</keyword>
<protein>
    <recommendedName>
        <fullName evidence="4">RING-type E3 ubiquitin transferase</fullName>
        <ecNumber evidence="4">2.3.2.27</ecNumber>
    </recommendedName>
</protein>
<dbReference type="OrthoDB" id="1870062at2759"/>
<feature type="compositionally biased region" description="Pro residues" evidence="21">
    <location>
        <begin position="141"/>
        <end position="155"/>
    </location>
</feature>
<evidence type="ECO:0000259" key="25">
    <source>
        <dbReference type="PROSITE" id="PS50119"/>
    </source>
</evidence>
<keyword evidence="17" id="KW-0539">Nucleus</keyword>
<evidence type="ECO:0000256" key="1">
    <source>
        <dbReference type="ARBA" id="ARBA00000900"/>
    </source>
</evidence>
<dbReference type="Gene3D" id="3.30.40.10">
    <property type="entry name" value="Zinc/RING finger domain, C3HC4 (zinc finger)"/>
    <property type="match status" value="2"/>
</dbReference>
<comment type="caution">
    <text evidence="26">The sequence shown here is derived from an EMBL/GenBank/DDBJ whole genome shotgun (WGS) entry which is preliminary data.</text>
</comment>
<dbReference type="EMBL" id="BEZZ01000781">
    <property type="protein sequence ID" value="GCC36057.1"/>
    <property type="molecule type" value="Genomic_DNA"/>
</dbReference>
<feature type="compositionally biased region" description="Low complexity" evidence="21">
    <location>
        <begin position="129"/>
        <end position="139"/>
    </location>
</feature>
<dbReference type="Gene3D" id="1.20.920.10">
    <property type="entry name" value="Bromodomain-like"/>
    <property type="match status" value="1"/>
</dbReference>
<keyword evidence="7" id="KW-0479">Metal-binding</keyword>
<dbReference type="InterPro" id="IPR017907">
    <property type="entry name" value="Znf_RING_CS"/>
</dbReference>
<comment type="pathway">
    <text evidence="3">Protein modification; protein ubiquitination.</text>
</comment>
<feature type="coiled-coil region" evidence="20">
    <location>
        <begin position="415"/>
        <end position="464"/>
    </location>
</feature>
<evidence type="ECO:0000256" key="6">
    <source>
        <dbReference type="ARBA" id="ARBA00022679"/>
    </source>
</evidence>
<dbReference type="InterPro" id="IPR001841">
    <property type="entry name" value="Znf_RING"/>
</dbReference>
<dbReference type="PROSITE" id="PS50016">
    <property type="entry name" value="ZF_PHD_2"/>
    <property type="match status" value="1"/>
</dbReference>
<feature type="region of interest" description="Disordered" evidence="21">
    <location>
        <begin position="33"/>
        <end position="170"/>
    </location>
</feature>
<accession>A0A401T0A6</accession>
<evidence type="ECO:0000256" key="9">
    <source>
        <dbReference type="ARBA" id="ARBA00022771"/>
    </source>
</evidence>
<dbReference type="InterPro" id="IPR001487">
    <property type="entry name" value="Bromodomain"/>
</dbReference>
<dbReference type="AlphaFoldDB" id="A0A401T0A6"/>
<dbReference type="GO" id="GO:0003677">
    <property type="term" value="F:DNA binding"/>
    <property type="evidence" value="ECO:0007669"/>
    <property type="project" value="UniProtKB-KW"/>
</dbReference>
<dbReference type="CDD" id="cd15624">
    <property type="entry name" value="PHD_TIF1gamma"/>
    <property type="match status" value="1"/>
</dbReference>
<feature type="region of interest" description="Disordered" evidence="21">
    <location>
        <begin position="944"/>
        <end position="968"/>
    </location>
</feature>
<evidence type="ECO:0000256" key="14">
    <source>
        <dbReference type="ARBA" id="ARBA00023117"/>
    </source>
</evidence>
<gene>
    <name evidence="26" type="ORF">chiPu_0014548</name>
</gene>
<dbReference type="InterPro" id="IPR013083">
    <property type="entry name" value="Znf_RING/FYVE/PHD"/>
</dbReference>
<dbReference type="GO" id="GO:0031981">
    <property type="term" value="C:nuclear lumen"/>
    <property type="evidence" value="ECO:0007669"/>
    <property type="project" value="UniProtKB-ARBA"/>
</dbReference>
<dbReference type="FunFam" id="1.20.920.10:FF:000024">
    <property type="entry name" value="Transcription intermediary factor 1-alpha"/>
    <property type="match status" value="1"/>
</dbReference>
<feature type="compositionally biased region" description="Basic and acidic residues" evidence="21">
    <location>
        <begin position="79"/>
        <end position="93"/>
    </location>
</feature>
<dbReference type="InterPro" id="IPR019786">
    <property type="entry name" value="Zinc_finger_PHD-type_CS"/>
</dbReference>
<dbReference type="Proteomes" id="UP000287033">
    <property type="component" value="Unassembled WGS sequence"/>
</dbReference>
<dbReference type="PROSITE" id="PS50014">
    <property type="entry name" value="BROMODOMAIN_2"/>
    <property type="match status" value="1"/>
</dbReference>
<keyword evidence="15" id="KW-0238">DNA-binding</keyword>
<feature type="compositionally biased region" description="Polar residues" evidence="21">
    <location>
        <begin position="704"/>
        <end position="719"/>
    </location>
</feature>
<reference evidence="26 27" key="1">
    <citation type="journal article" date="2018" name="Nat. Ecol. Evol.">
        <title>Shark genomes provide insights into elasmobranch evolution and the origin of vertebrates.</title>
        <authorList>
            <person name="Hara Y"/>
            <person name="Yamaguchi K"/>
            <person name="Onimaru K"/>
            <person name="Kadota M"/>
            <person name="Koyanagi M"/>
            <person name="Keeley SD"/>
            <person name="Tatsumi K"/>
            <person name="Tanaka K"/>
            <person name="Motone F"/>
            <person name="Kageyama Y"/>
            <person name="Nozu R"/>
            <person name="Adachi N"/>
            <person name="Nishimura O"/>
            <person name="Nakagawa R"/>
            <person name="Tanegashima C"/>
            <person name="Kiyatake I"/>
            <person name="Matsumoto R"/>
            <person name="Murakumo K"/>
            <person name="Nishida K"/>
            <person name="Terakita A"/>
            <person name="Kuratani S"/>
            <person name="Sato K"/>
            <person name="Hyodo S Kuraku.S."/>
        </authorList>
    </citation>
    <scope>NUCLEOTIDE SEQUENCE [LARGE SCALE GENOMIC DNA]</scope>
</reference>
<feature type="domain" description="RING-type" evidence="24">
    <location>
        <begin position="192"/>
        <end position="258"/>
    </location>
</feature>
<evidence type="ECO:0000256" key="16">
    <source>
        <dbReference type="ARBA" id="ARBA00023163"/>
    </source>
</evidence>
<feature type="domain" description="B box-type" evidence="25">
    <location>
        <begin position="285"/>
        <end position="338"/>
    </location>
</feature>
<proteinExistence type="predicted"/>
<feature type="coiled-coil region" evidence="20">
    <location>
        <begin position="585"/>
        <end position="612"/>
    </location>
</feature>
<dbReference type="SUPFAM" id="SSF57850">
    <property type="entry name" value="RING/U-box"/>
    <property type="match status" value="1"/>
</dbReference>
<evidence type="ECO:0000256" key="8">
    <source>
        <dbReference type="ARBA" id="ARBA00022737"/>
    </source>
</evidence>
<evidence type="ECO:0000256" key="20">
    <source>
        <dbReference type="SAM" id="Coils"/>
    </source>
</evidence>
<dbReference type="Pfam" id="PF00628">
    <property type="entry name" value="PHD"/>
    <property type="match status" value="1"/>
</dbReference>